<dbReference type="Pfam" id="PF03551">
    <property type="entry name" value="PadR"/>
    <property type="match status" value="1"/>
</dbReference>
<organism evidence="5 6">
    <name type="scientific">Mumia zhuanghuii</name>
    <dbReference type="NCBI Taxonomy" id="2585211"/>
    <lineage>
        <taxon>Bacteria</taxon>
        <taxon>Bacillati</taxon>
        <taxon>Actinomycetota</taxon>
        <taxon>Actinomycetes</taxon>
        <taxon>Propionibacteriales</taxon>
        <taxon>Nocardioidaceae</taxon>
        <taxon>Mumia</taxon>
    </lineage>
</organism>
<dbReference type="EMBL" id="VDFR01000034">
    <property type="protein sequence ID" value="TNC48623.1"/>
    <property type="molecule type" value="Genomic_DNA"/>
</dbReference>
<dbReference type="SUPFAM" id="SSF46785">
    <property type="entry name" value="Winged helix' DNA-binding domain"/>
    <property type="match status" value="1"/>
</dbReference>
<evidence type="ECO:0000313" key="4">
    <source>
        <dbReference type="EMBL" id="TNC43596.1"/>
    </source>
</evidence>
<name>A0A5C4MUK4_9ACTN</name>
<feature type="region of interest" description="Disordered" evidence="1">
    <location>
        <begin position="180"/>
        <end position="202"/>
    </location>
</feature>
<dbReference type="InterPro" id="IPR005149">
    <property type="entry name" value="Tscrpt_reg_PadR_N"/>
</dbReference>
<comment type="caution">
    <text evidence="5">The sequence shown here is derived from an EMBL/GenBank/DDBJ whole genome shotgun (WGS) entry which is preliminary data.</text>
</comment>
<dbReference type="PANTHER" id="PTHR43252:SF4">
    <property type="entry name" value="TRANSCRIPTIONAL REGULATORY PROTEIN"/>
    <property type="match status" value="1"/>
</dbReference>
<dbReference type="InterPro" id="IPR036388">
    <property type="entry name" value="WH-like_DNA-bd_sf"/>
</dbReference>
<dbReference type="InterPro" id="IPR018309">
    <property type="entry name" value="Tscrpt_reg_PadR_C"/>
</dbReference>
<evidence type="ECO:0000313" key="6">
    <source>
        <dbReference type="Proteomes" id="UP000306740"/>
    </source>
</evidence>
<gene>
    <name evidence="5" type="ORF">FHE65_06855</name>
    <name evidence="4" type="ORF">FHE65_18240</name>
</gene>
<proteinExistence type="predicted"/>
<evidence type="ECO:0000259" key="3">
    <source>
        <dbReference type="Pfam" id="PF10400"/>
    </source>
</evidence>
<dbReference type="OrthoDB" id="3186544at2"/>
<dbReference type="RefSeq" id="WP_139105583.1">
    <property type="nucleotide sequence ID" value="NZ_VDFR01000034.1"/>
</dbReference>
<protein>
    <submittedName>
        <fullName evidence="5">PadR family transcriptional regulator</fullName>
    </submittedName>
</protein>
<accession>A0A5C4MUK4</accession>
<evidence type="ECO:0000259" key="2">
    <source>
        <dbReference type="Pfam" id="PF03551"/>
    </source>
</evidence>
<dbReference type="EMBL" id="VDFR01000080">
    <property type="protein sequence ID" value="TNC43596.1"/>
    <property type="molecule type" value="Genomic_DNA"/>
</dbReference>
<evidence type="ECO:0000313" key="5">
    <source>
        <dbReference type="EMBL" id="TNC48623.1"/>
    </source>
</evidence>
<dbReference type="AlphaFoldDB" id="A0A5C4MUK4"/>
<feature type="domain" description="Transcription regulator PadR C-terminal" evidence="3">
    <location>
        <begin position="93"/>
        <end position="175"/>
    </location>
</feature>
<dbReference type="PANTHER" id="PTHR43252">
    <property type="entry name" value="TRANSCRIPTIONAL REGULATOR YQJI"/>
    <property type="match status" value="1"/>
</dbReference>
<feature type="domain" description="Transcription regulator PadR N-terminal" evidence="2">
    <location>
        <begin position="7"/>
        <end position="80"/>
    </location>
</feature>
<dbReference type="Gene3D" id="1.10.10.10">
    <property type="entry name" value="Winged helix-like DNA-binding domain superfamily/Winged helix DNA-binding domain"/>
    <property type="match status" value="1"/>
</dbReference>
<dbReference type="Proteomes" id="UP000306740">
    <property type="component" value="Unassembled WGS sequence"/>
</dbReference>
<reference evidence="5 6" key="1">
    <citation type="submission" date="2019-05" db="EMBL/GenBank/DDBJ databases">
        <title>Mumia sp. nov., isolated from the intestinal contents of plateau pika (Ochotona curzoniae) in the Qinghai-Tibet plateau of China.</title>
        <authorList>
            <person name="Tian Z."/>
        </authorList>
    </citation>
    <scope>NUCLEOTIDE SEQUENCE [LARGE SCALE GENOMIC DNA]</scope>
    <source>
        <strain evidence="6">527</strain>
        <strain evidence="5">Z527</strain>
    </source>
</reference>
<sequence>MALEHAILVSLAERSASGYDLTRRFDKSIGHFWTASHQQIYKVLGRMETAGLVASTAVPQEGRPDKKVYAITGDGREALRDWSREPSPTETARSDFAVKLRGLPYGDRDAILADVGRRADTHRERLAYYRADEARTFPDIAALDEAQRAQYAVLRGGILLEEAGLAWCEEIVGLLGGLDTPTEARPTEPAVTPGDAAGSAAR</sequence>
<dbReference type="Pfam" id="PF10400">
    <property type="entry name" value="Vir_act_alpha_C"/>
    <property type="match status" value="1"/>
</dbReference>
<dbReference type="Gene3D" id="6.10.140.190">
    <property type="match status" value="1"/>
</dbReference>
<dbReference type="InterPro" id="IPR036390">
    <property type="entry name" value="WH_DNA-bd_sf"/>
</dbReference>
<evidence type="ECO:0000256" key="1">
    <source>
        <dbReference type="SAM" id="MobiDB-lite"/>
    </source>
</evidence>